<keyword evidence="3" id="KW-1185">Reference proteome</keyword>
<accession>A0A0E0HJU4</accession>
<reference evidence="2" key="1">
    <citation type="submission" date="2015-04" db="UniProtKB">
        <authorList>
            <consortium name="EnsemblPlants"/>
        </authorList>
    </citation>
    <scope>IDENTIFICATION</scope>
    <source>
        <strain evidence="2">SL10</strain>
    </source>
</reference>
<evidence type="ECO:0000313" key="2">
    <source>
        <dbReference type="EnsemblPlants" id="ONIVA06G00800.1"/>
    </source>
</evidence>
<dbReference type="Proteomes" id="UP000006591">
    <property type="component" value="Chromosome 6"/>
</dbReference>
<feature type="region of interest" description="Disordered" evidence="1">
    <location>
        <begin position="1"/>
        <end position="21"/>
    </location>
</feature>
<evidence type="ECO:0000256" key="1">
    <source>
        <dbReference type="SAM" id="MobiDB-lite"/>
    </source>
</evidence>
<feature type="region of interest" description="Disordered" evidence="1">
    <location>
        <begin position="63"/>
        <end position="83"/>
    </location>
</feature>
<sequence>MRIESTYDDEELGDGAGGDRGRVVGVGGRRHGIGGCSLNPSCCCCRRRVVGEERETEEERLLRGLRRDPGELAPVTPASSGMIKPNQGIHGKLYLLALEDFYMEIGNGCKHRQIRFTEKFFLNDTVVHKLSI</sequence>
<organism evidence="2">
    <name type="scientific">Oryza nivara</name>
    <name type="common">Indian wild rice</name>
    <name type="synonym">Oryza sativa f. spontanea</name>
    <dbReference type="NCBI Taxonomy" id="4536"/>
    <lineage>
        <taxon>Eukaryota</taxon>
        <taxon>Viridiplantae</taxon>
        <taxon>Streptophyta</taxon>
        <taxon>Embryophyta</taxon>
        <taxon>Tracheophyta</taxon>
        <taxon>Spermatophyta</taxon>
        <taxon>Magnoliopsida</taxon>
        <taxon>Liliopsida</taxon>
        <taxon>Poales</taxon>
        <taxon>Poaceae</taxon>
        <taxon>BOP clade</taxon>
        <taxon>Oryzoideae</taxon>
        <taxon>Oryzeae</taxon>
        <taxon>Oryzinae</taxon>
        <taxon>Oryza</taxon>
    </lineage>
</organism>
<protein>
    <submittedName>
        <fullName evidence="2">Uncharacterized protein</fullName>
    </submittedName>
</protein>
<dbReference type="HOGENOM" id="CLU_1920482_0_0_1"/>
<reference evidence="2" key="2">
    <citation type="submission" date="2018-04" db="EMBL/GenBank/DDBJ databases">
        <title>OnivRS2 (Oryza nivara Reference Sequence Version 2).</title>
        <authorList>
            <person name="Zhang J."/>
            <person name="Kudrna D."/>
            <person name="Lee S."/>
            <person name="Talag J."/>
            <person name="Rajasekar S."/>
            <person name="Welchert J."/>
            <person name="Hsing Y.-I."/>
            <person name="Wing R.A."/>
        </authorList>
    </citation>
    <scope>NUCLEOTIDE SEQUENCE [LARGE SCALE GENOMIC DNA]</scope>
    <source>
        <strain evidence="2">SL10</strain>
    </source>
</reference>
<feature type="compositionally biased region" description="Acidic residues" evidence="1">
    <location>
        <begin position="1"/>
        <end position="13"/>
    </location>
</feature>
<proteinExistence type="predicted"/>
<name>A0A0E0HJU4_ORYNI</name>
<dbReference type="AlphaFoldDB" id="A0A0E0HJU4"/>
<evidence type="ECO:0000313" key="3">
    <source>
        <dbReference type="Proteomes" id="UP000006591"/>
    </source>
</evidence>
<dbReference type="EnsemblPlants" id="ONIVA06G00800.1">
    <property type="protein sequence ID" value="ONIVA06G00800.1"/>
    <property type="gene ID" value="ONIVA06G00800"/>
</dbReference>
<dbReference type="Gramene" id="ONIVA06G00800.1">
    <property type="protein sequence ID" value="ONIVA06G00800.1"/>
    <property type="gene ID" value="ONIVA06G00800"/>
</dbReference>